<dbReference type="AlphaFoldDB" id="D1QWH0"/>
<dbReference type="EMBL" id="ACUZ02000077">
    <property type="protein sequence ID" value="EFB30335.1"/>
    <property type="molecule type" value="Genomic_DNA"/>
</dbReference>
<evidence type="ECO:0000313" key="2">
    <source>
        <dbReference type="Proteomes" id="UP000004079"/>
    </source>
</evidence>
<comment type="caution">
    <text evidence="1">The sequence shown here is derived from an EMBL/GenBank/DDBJ whole genome shotgun (WGS) entry which is preliminary data.</text>
</comment>
<protein>
    <submittedName>
        <fullName evidence="1">Uncharacterized protein</fullName>
    </submittedName>
</protein>
<sequence>ETKLGTHILYKFTNGDKYWDDDSIPKNIQTSCKYLAMDWQVKDSTYTGYFFFDEDEILRVYPKAFGNEGKLKGELVVQVSKYNNWFDIFLQVGDKKYKLEKTKIHVFKQGVNEDDGDAVVFYNNHRDQHSSTLVFIGE</sequence>
<evidence type="ECO:0000313" key="1">
    <source>
        <dbReference type="EMBL" id="EFB30335.1"/>
    </source>
</evidence>
<organism evidence="1 2">
    <name type="scientific">Segatella oris F0302</name>
    <dbReference type="NCBI Taxonomy" id="649760"/>
    <lineage>
        <taxon>Bacteria</taxon>
        <taxon>Pseudomonadati</taxon>
        <taxon>Bacteroidota</taxon>
        <taxon>Bacteroidia</taxon>
        <taxon>Bacteroidales</taxon>
        <taxon>Prevotellaceae</taxon>
        <taxon>Segatella</taxon>
    </lineage>
</organism>
<reference evidence="1 2" key="1">
    <citation type="submission" date="2009-11" db="EMBL/GenBank/DDBJ databases">
        <authorList>
            <person name="Weinstock G."/>
            <person name="Sodergren E."/>
            <person name="Clifton S."/>
            <person name="Fulton L."/>
            <person name="Fulton B."/>
            <person name="Courtney L."/>
            <person name="Fronick C."/>
            <person name="Harrison M."/>
            <person name="Strong C."/>
            <person name="Farmer C."/>
            <person name="Delahaunty K."/>
            <person name="Markovic C."/>
            <person name="Hall O."/>
            <person name="Minx P."/>
            <person name="Tomlinson C."/>
            <person name="Mitreva M."/>
            <person name="Nelson J."/>
            <person name="Hou S."/>
            <person name="Wollam A."/>
            <person name="Pepin K.H."/>
            <person name="Johnson M."/>
            <person name="Bhonagiri V."/>
            <person name="Nash W.E."/>
            <person name="Warren W."/>
            <person name="Chinwalla A."/>
            <person name="Mardis E.R."/>
            <person name="Wilson R.K."/>
        </authorList>
    </citation>
    <scope>NUCLEOTIDE SEQUENCE [LARGE SCALE GENOMIC DNA]</scope>
    <source>
        <strain evidence="1 2">F0302</strain>
    </source>
</reference>
<feature type="non-terminal residue" evidence="1">
    <location>
        <position position="1"/>
    </location>
</feature>
<dbReference type="Proteomes" id="UP000004079">
    <property type="component" value="Unassembled WGS sequence"/>
</dbReference>
<gene>
    <name evidence="1" type="ORF">HMPREF0971_03367</name>
</gene>
<dbReference type="HOGENOM" id="CLU_1849343_0_0_10"/>
<accession>D1QWH0</accession>
<proteinExistence type="predicted"/>
<name>D1QWH0_9BACT</name>